<gene>
    <name evidence="1" type="primary">ORF96755</name>
</gene>
<dbReference type="EMBL" id="HACG01028854">
    <property type="protein sequence ID" value="CEK75719.1"/>
    <property type="molecule type" value="Transcribed_RNA"/>
</dbReference>
<dbReference type="AlphaFoldDB" id="A0A0B7A448"/>
<sequence>MYHQGKEQNLQEINRSQIFDVHMAQGDDGDLSCYCFRLIRSVVNGICVNTFFFLCLSVSSGT</sequence>
<reference evidence="1" key="1">
    <citation type="submission" date="2014-12" db="EMBL/GenBank/DDBJ databases">
        <title>Insight into the proteome of Arion vulgaris.</title>
        <authorList>
            <person name="Aradska J."/>
            <person name="Bulat T."/>
            <person name="Smidak R."/>
            <person name="Sarate P."/>
            <person name="Gangsoo J."/>
            <person name="Sialana F."/>
            <person name="Bilban M."/>
            <person name="Lubec G."/>
        </authorList>
    </citation>
    <scope>NUCLEOTIDE SEQUENCE</scope>
    <source>
        <tissue evidence="1">Skin</tissue>
    </source>
</reference>
<evidence type="ECO:0000313" key="1">
    <source>
        <dbReference type="EMBL" id="CEK75719.1"/>
    </source>
</evidence>
<accession>A0A0B7A448</accession>
<protein>
    <submittedName>
        <fullName evidence="1">Uncharacterized protein</fullName>
    </submittedName>
</protein>
<proteinExistence type="predicted"/>
<organism evidence="1">
    <name type="scientific">Arion vulgaris</name>
    <dbReference type="NCBI Taxonomy" id="1028688"/>
    <lineage>
        <taxon>Eukaryota</taxon>
        <taxon>Metazoa</taxon>
        <taxon>Spiralia</taxon>
        <taxon>Lophotrochozoa</taxon>
        <taxon>Mollusca</taxon>
        <taxon>Gastropoda</taxon>
        <taxon>Heterobranchia</taxon>
        <taxon>Euthyneura</taxon>
        <taxon>Panpulmonata</taxon>
        <taxon>Eupulmonata</taxon>
        <taxon>Stylommatophora</taxon>
        <taxon>Helicina</taxon>
        <taxon>Arionoidea</taxon>
        <taxon>Arionidae</taxon>
        <taxon>Arion</taxon>
    </lineage>
</organism>
<name>A0A0B7A448_9EUPU</name>